<evidence type="ECO:0000313" key="2">
    <source>
        <dbReference type="EMBL" id="EDW48846.1"/>
    </source>
</evidence>
<feature type="region of interest" description="Disordered" evidence="1">
    <location>
        <begin position="14"/>
        <end position="84"/>
    </location>
</feature>
<dbReference type="Proteomes" id="UP000001292">
    <property type="component" value="Unassembled WGS sequence"/>
</dbReference>
<sequence length="153" mass="17321">MNRSNSFVSSLKWWPLQGHNNQPEAPPAGGNGGYSQSAPSSPTSNWPPPLQQHQNPIAATTQIQNQSQRMVIPRNESSFLETQDENETPVASWYGIVLCKVAKEVSVARKAKQSLWNNNKHFVYWCRYGSRQQDLRKRQVTTSANHVLLHLIN</sequence>
<protein>
    <submittedName>
        <fullName evidence="2">GM17566</fullName>
    </submittedName>
</protein>
<dbReference type="PhylomeDB" id="B4IGB2"/>
<keyword evidence="3" id="KW-1185">Reference proteome</keyword>
<name>B4IGB2_DROSE</name>
<feature type="compositionally biased region" description="Polar residues" evidence="1">
    <location>
        <begin position="51"/>
        <end position="81"/>
    </location>
</feature>
<dbReference type="EMBL" id="CH480835">
    <property type="protein sequence ID" value="EDW48846.1"/>
    <property type="molecule type" value="Genomic_DNA"/>
</dbReference>
<dbReference type="HOGENOM" id="CLU_1715192_0_0_1"/>
<evidence type="ECO:0000313" key="3">
    <source>
        <dbReference type="Proteomes" id="UP000001292"/>
    </source>
</evidence>
<feature type="compositionally biased region" description="Polar residues" evidence="1">
    <location>
        <begin position="34"/>
        <end position="44"/>
    </location>
</feature>
<proteinExistence type="predicted"/>
<evidence type="ECO:0000256" key="1">
    <source>
        <dbReference type="SAM" id="MobiDB-lite"/>
    </source>
</evidence>
<gene>
    <name evidence="2" type="primary">Dsec\GM17566</name>
    <name evidence="2" type="ORF">Dsec_GM17566</name>
</gene>
<dbReference type="AlphaFoldDB" id="B4IGB2"/>
<accession>B4IGB2</accession>
<organism evidence="3">
    <name type="scientific">Drosophila sechellia</name>
    <name type="common">Fruit fly</name>
    <dbReference type="NCBI Taxonomy" id="7238"/>
    <lineage>
        <taxon>Eukaryota</taxon>
        <taxon>Metazoa</taxon>
        <taxon>Ecdysozoa</taxon>
        <taxon>Arthropoda</taxon>
        <taxon>Hexapoda</taxon>
        <taxon>Insecta</taxon>
        <taxon>Pterygota</taxon>
        <taxon>Neoptera</taxon>
        <taxon>Endopterygota</taxon>
        <taxon>Diptera</taxon>
        <taxon>Brachycera</taxon>
        <taxon>Muscomorpha</taxon>
        <taxon>Ephydroidea</taxon>
        <taxon>Drosophilidae</taxon>
        <taxon>Drosophila</taxon>
        <taxon>Sophophora</taxon>
    </lineage>
</organism>
<reference evidence="2 3" key="1">
    <citation type="journal article" date="2007" name="Nature">
        <title>Evolution of genes and genomes on the Drosophila phylogeny.</title>
        <authorList>
            <consortium name="Drosophila 12 Genomes Consortium"/>
            <person name="Clark A.G."/>
            <person name="Eisen M.B."/>
            <person name="Smith D.R."/>
            <person name="Bergman C.M."/>
            <person name="Oliver B."/>
            <person name="Markow T.A."/>
            <person name="Kaufman T.C."/>
            <person name="Kellis M."/>
            <person name="Gelbart W."/>
            <person name="Iyer V.N."/>
            <person name="Pollard D.A."/>
            <person name="Sackton T.B."/>
            <person name="Larracuente A.M."/>
            <person name="Singh N.D."/>
            <person name="Abad J.P."/>
            <person name="Abt D.N."/>
            <person name="Adryan B."/>
            <person name="Aguade M."/>
            <person name="Akashi H."/>
            <person name="Anderson W.W."/>
            <person name="Aquadro C.F."/>
            <person name="Ardell D.H."/>
            <person name="Arguello R."/>
            <person name="Artieri C.G."/>
            <person name="Barbash D.A."/>
            <person name="Barker D."/>
            <person name="Barsanti P."/>
            <person name="Batterham P."/>
            <person name="Batzoglou S."/>
            <person name="Begun D."/>
            <person name="Bhutkar A."/>
            <person name="Blanco E."/>
            <person name="Bosak S.A."/>
            <person name="Bradley R.K."/>
            <person name="Brand A.D."/>
            <person name="Brent M.R."/>
            <person name="Brooks A.N."/>
            <person name="Brown R.H."/>
            <person name="Butlin R.K."/>
            <person name="Caggese C."/>
            <person name="Calvi B.R."/>
            <person name="Bernardo de Carvalho A."/>
            <person name="Caspi A."/>
            <person name="Castrezana S."/>
            <person name="Celniker S.E."/>
            <person name="Chang J.L."/>
            <person name="Chapple C."/>
            <person name="Chatterji S."/>
            <person name="Chinwalla A."/>
            <person name="Civetta A."/>
            <person name="Clifton S.W."/>
            <person name="Comeron J.M."/>
            <person name="Costello J.C."/>
            <person name="Coyne J.A."/>
            <person name="Daub J."/>
            <person name="David R.G."/>
            <person name="Delcher A.L."/>
            <person name="Delehaunty K."/>
            <person name="Do C.B."/>
            <person name="Ebling H."/>
            <person name="Edwards K."/>
            <person name="Eickbush T."/>
            <person name="Evans J.D."/>
            <person name="Filipski A."/>
            <person name="Findeiss S."/>
            <person name="Freyhult E."/>
            <person name="Fulton L."/>
            <person name="Fulton R."/>
            <person name="Garcia A.C."/>
            <person name="Gardiner A."/>
            <person name="Garfield D.A."/>
            <person name="Garvin B.E."/>
            <person name="Gibson G."/>
            <person name="Gilbert D."/>
            <person name="Gnerre S."/>
            <person name="Godfrey J."/>
            <person name="Good R."/>
            <person name="Gotea V."/>
            <person name="Gravely B."/>
            <person name="Greenberg A.J."/>
            <person name="Griffiths-Jones S."/>
            <person name="Gross S."/>
            <person name="Guigo R."/>
            <person name="Gustafson E.A."/>
            <person name="Haerty W."/>
            <person name="Hahn M.W."/>
            <person name="Halligan D.L."/>
            <person name="Halpern A.L."/>
            <person name="Halter G.M."/>
            <person name="Han M.V."/>
            <person name="Heger A."/>
            <person name="Hillier L."/>
            <person name="Hinrichs A.S."/>
            <person name="Holmes I."/>
            <person name="Hoskins R.A."/>
            <person name="Hubisz M.J."/>
            <person name="Hultmark D."/>
            <person name="Huntley M.A."/>
            <person name="Jaffe D.B."/>
            <person name="Jagadeeshan S."/>
            <person name="Jeck W.R."/>
            <person name="Johnson J."/>
            <person name="Jones C.D."/>
            <person name="Jordan W.C."/>
            <person name="Karpen G.H."/>
            <person name="Kataoka E."/>
            <person name="Keightley P.D."/>
            <person name="Kheradpour P."/>
            <person name="Kirkness E.F."/>
            <person name="Koerich L.B."/>
            <person name="Kristiansen K."/>
            <person name="Kudrna D."/>
            <person name="Kulathinal R.J."/>
            <person name="Kumar S."/>
            <person name="Kwok R."/>
            <person name="Lander E."/>
            <person name="Langley C.H."/>
            <person name="Lapoint R."/>
            <person name="Lazzaro B.P."/>
            <person name="Lee S.J."/>
            <person name="Levesque L."/>
            <person name="Li R."/>
            <person name="Lin C.F."/>
            <person name="Lin M.F."/>
            <person name="Lindblad-Toh K."/>
            <person name="Llopart A."/>
            <person name="Long M."/>
            <person name="Low L."/>
            <person name="Lozovsky E."/>
            <person name="Lu J."/>
            <person name="Luo M."/>
            <person name="Machado C.A."/>
            <person name="Makalowski W."/>
            <person name="Marzo M."/>
            <person name="Matsuda M."/>
            <person name="Matzkin L."/>
            <person name="McAllister B."/>
            <person name="McBride C.S."/>
            <person name="McKernan B."/>
            <person name="McKernan K."/>
            <person name="Mendez-Lago M."/>
            <person name="Minx P."/>
            <person name="Mollenhauer M.U."/>
            <person name="Montooth K."/>
            <person name="Mount S.M."/>
            <person name="Mu X."/>
            <person name="Myers E."/>
            <person name="Negre B."/>
            <person name="Newfeld S."/>
            <person name="Nielsen R."/>
            <person name="Noor M.A."/>
            <person name="O'Grady P."/>
            <person name="Pachter L."/>
            <person name="Papaceit M."/>
            <person name="Parisi M.J."/>
            <person name="Parisi M."/>
            <person name="Parts L."/>
            <person name="Pedersen J.S."/>
            <person name="Pesole G."/>
            <person name="Phillippy A.M."/>
            <person name="Ponting C.P."/>
            <person name="Pop M."/>
            <person name="Porcelli D."/>
            <person name="Powell J.R."/>
            <person name="Prohaska S."/>
            <person name="Pruitt K."/>
            <person name="Puig M."/>
            <person name="Quesneville H."/>
            <person name="Ram K.R."/>
            <person name="Rand D."/>
            <person name="Rasmussen M.D."/>
            <person name="Reed L.K."/>
            <person name="Reenan R."/>
            <person name="Reily A."/>
            <person name="Remington K.A."/>
            <person name="Rieger T.T."/>
            <person name="Ritchie M.G."/>
            <person name="Robin C."/>
            <person name="Rogers Y.H."/>
            <person name="Rohde C."/>
            <person name="Rozas J."/>
            <person name="Rubenfield M.J."/>
            <person name="Ruiz A."/>
            <person name="Russo S."/>
            <person name="Salzberg S.L."/>
            <person name="Sanchez-Gracia A."/>
            <person name="Saranga D.J."/>
            <person name="Sato H."/>
            <person name="Schaeffer S.W."/>
            <person name="Schatz M.C."/>
            <person name="Schlenke T."/>
            <person name="Schwartz R."/>
            <person name="Segarra C."/>
            <person name="Singh R.S."/>
            <person name="Sirot L."/>
            <person name="Sirota M."/>
            <person name="Sisneros N.B."/>
            <person name="Smith C.D."/>
            <person name="Smith T.F."/>
            <person name="Spieth J."/>
            <person name="Stage D.E."/>
            <person name="Stark A."/>
            <person name="Stephan W."/>
            <person name="Strausberg R.L."/>
            <person name="Strempel S."/>
            <person name="Sturgill D."/>
            <person name="Sutton G."/>
            <person name="Sutton G.G."/>
            <person name="Tao W."/>
            <person name="Teichmann S."/>
            <person name="Tobari Y.N."/>
            <person name="Tomimura Y."/>
            <person name="Tsolas J.M."/>
            <person name="Valente V.L."/>
            <person name="Venter E."/>
            <person name="Venter J.C."/>
            <person name="Vicario S."/>
            <person name="Vieira F.G."/>
            <person name="Vilella A.J."/>
            <person name="Villasante A."/>
            <person name="Walenz B."/>
            <person name="Wang J."/>
            <person name="Wasserman M."/>
            <person name="Watts T."/>
            <person name="Wilson D."/>
            <person name="Wilson R.K."/>
            <person name="Wing R.A."/>
            <person name="Wolfner M.F."/>
            <person name="Wong A."/>
            <person name="Wong G.K."/>
            <person name="Wu C.I."/>
            <person name="Wu G."/>
            <person name="Yamamoto D."/>
            <person name="Yang H.P."/>
            <person name="Yang S.P."/>
            <person name="Yorke J.A."/>
            <person name="Yoshida K."/>
            <person name="Zdobnov E."/>
            <person name="Zhang P."/>
            <person name="Zhang Y."/>
            <person name="Zimin A.V."/>
            <person name="Baldwin J."/>
            <person name="Abdouelleil A."/>
            <person name="Abdulkadir J."/>
            <person name="Abebe A."/>
            <person name="Abera B."/>
            <person name="Abreu J."/>
            <person name="Acer S.C."/>
            <person name="Aftuck L."/>
            <person name="Alexander A."/>
            <person name="An P."/>
            <person name="Anderson E."/>
            <person name="Anderson S."/>
            <person name="Arachi H."/>
            <person name="Azer M."/>
            <person name="Bachantsang P."/>
            <person name="Barry A."/>
            <person name="Bayul T."/>
            <person name="Berlin A."/>
            <person name="Bessette D."/>
            <person name="Bloom T."/>
            <person name="Blye J."/>
            <person name="Boguslavskiy L."/>
            <person name="Bonnet C."/>
            <person name="Boukhgalter B."/>
            <person name="Bourzgui I."/>
            <person name="Brown A."/>
            <person name="Cahill P."/>
            <person name="Channer S."/>
            <person name="Cheshatsang Y."/>
            <person name="Chuda L."/>
            <person name="Citroen M."/>
            <person name="Collymore A."/>
            <person name="Cooke P."/>
            <person name="Costello M."/>
            <person name="D'Aco K."/>
            <person name="Daza R."/>
            <person name="De Haan G."/>
            <person name="DeGray S."/>
            <person name="DeMaso C."/>
            <person name="Dhargay N."/>
            <person name="Dooley K."/>
            <person name="Dooley E."/>
            <person name="Doricent M."/>
            <person name="Dorje P."/>
            <person name="Dorjee K."/>
            <person name="Dupes A."/>
            <person name="Elong R."/>
            <person name="Falk J."/>
            <person name="Farina A."/>
            <person name="Faro S."/>
            <person name="Ferguson D."/>
            <person name="Fisher S."/>
            <person name="Foley C.D."/>
            <person name="Franke A."/>
            <person name="Friedrich D."/>
            <person name="Gadbois L."/>
            <person name="Gearin G."/>
            <person name="Gearin C.R."/>
            <person name="Giannoukos G."/>
            <person name="Goode T."/>
            <person name="Graham J."/>
            <person name="Grandbois E."/>
            <person name="Grewal S."/>
            <person name="Gyaltsen K."/>
            <person name="Hafez N."/>
            <person name="Hagos B."/>
            <person name="Hall J."/>
            <person name="Henson C."/>
            <person name="Hollinger A."/>
            <person name="Honan T."/>
            <person name="Huard M.D."/>
            <person name="Hughes L."/>
            <person name="Hurhula B."/>
            <person name="Husby M.E."/>
            <person name="Kamat A."/>
            <person name="Kanga B."/>
            <person name="Kashin S."/>
            <person name="Khazanovich D."/>
            <person name="Kisner P."/>
            <person name="Lance K."/>
            <person name="Lara M."/>
            <person name="Lee W."/>
            <person name="Lennon N."/>
            <person name="Letendre F."/>
            <person name="LeVine R."/>
            <person name="Lipovsky A."/>
            <person name="Liu X."/>
            <person name="Liu J."/>
            <person name="Liu S."/>
            <person name="Lokyitsang T."/>
            <person name="Lokyitsang Y."/>
            <person name="Lubonja R."/>
            <person name="Lui A."/>
            <person name="MacDonald P."/>
            <person name="Magnisalis V."/>
            <person name="Maru K."/>
            <person name="Matthews C."/>
            <person name="McCusker W."/>
            <person name="McDonough S."/>
            <person name="Mehta T."/>
            <person name="Meldrim J."/>
            <person name="Meneus L."/>
            <person name="Mihai O."/>
            <person name="Mihalev A."/>
            <person name="Mihova T."/>
            <person name="Mittelman R."/>
            <person name="Mlenga V."/>
            <person name="Montmayeur A."/>
            <person name="Mulrain L."/>
            <person name="Navidi A."/>
            <person name="Naylor J."/>
            <person name="Negash T."/>
            <person name="Nguyen T."/>
            <person name="Nguyen N."/>
            <person name="Nicol R."/>
            <person name="Norbu C."/>
            <person name="Norbu N."/>
            <person name="Novod N."/>
            <person name="O'Neill B."/>
            <person name="Osman S."/>
            <person name="Markiewicz E."/>
            <person name="Oyono O.L."/>
            <person name="Patti C."/>
            <person name="Phunkhang P."/>
            <person name="Pierre F."/>
            <person name="Priest M."/>
            <person name="Raghuraman S."/>
            <person name="Rege F."/>
            <person name="Reyes R."/>
            <person name="Rise C."/>
            <person name="Rogov P."/>
            <person name="Ross K."/>
            <person name="Ryan E."/>
            <person name="Settipalli S."/>
            <person name="Shea T."/>
            <person name="Sherpa N."/>
            <person name="Shi L."/>
            <person name="Shih D."/>
            <person name="Sparrow T."/>
            <person name="Spaulding J."/>
            <person name="Stalker J."/>
            <person name="Stange-Thomann N."/>
            <person name="Stavropoulos S."/>
            <person name="Stone C."/>
            <person name="Strader C."/>
            <person name="Tesfaye S."/>
            <person name="Thomson T."/>
            <person name="Thoulutsang Y."/>
            <person name="Thoulutsang D."/>
            <person name="Topham K."/>
            <person name="Topping I."/>
            <person name="Tsamla T."/>
            <person name="Vassiliev H."/>
            <person name="Vo A."/>
            <person name="Wangchuk T."/>
            <person name="Wangdi T."/>
            <person name="Weiand M."/>
            <person name="Wilkinson J."/>
            <person name="Wilson A."/>
            <person name="Yadav S."/>
            <person name="Young G."/>
            <person name="Yu Q."/>
            <person name="Zembek L."/>
            <person name="Zhong D."/>
            <person name="Zimmer A."/>
            <person name="Zwirko Z."/>
            <person name="Jaffe D.B."/>
            <person name="Alvarez P."/>
            <person name="Brockman W."/>
            <person name="Butler J."/>
            <person name="Chin C."/>
            <person name="Gnerre S."/>
            <person name="Grabherr M."/>
            <person name="Kleber M."/>
            <person name="Mauceli E."/>
            <person name="MacCallum I."/>
        </authorList>
    </citation>
    <scope>NUCLEOTIDE SEQUENCE [LARGE SCALE GENOMIC DNA]</scope>
    <source>
        <strain evidence="3">Rob3c / Tucson 14021-0248.25</strain>
    </source>
</reference>